<feature type="domain" description="Type II methyltransferase M.TaqI-like" evidence="7">
    <location>
        <begin position="664"/>
        <end position="963"/>
    </location>
</feature>
<dbReference type="InterPro" id="IPR029063">
    <property type="entry name" value="SAM-dependent_MTases_sf"/>
</dbReference>
<organism evidence="9 10">
    <name type="scientific">Nonomuraea jabiensis</name>
    <dbReference type="NCBI Taxonomy" id="882448"/>
    <lineage>
        <taxon>Bacteria</taxon>
        <taxon>Bacillati</taxon>
        <taxon>Actinomycetota</taxon>
        <taxon>Actinomycetes</taxon>
        <taxon>Streptosporangiales</taxon>
        <taxon>Streptosporangiaceae</taxon>
        <taxon>Nonomuraea</taxon>
    </lineage>
</organism>
<feature type="compositionally biased region" description="Basic and acidic residues" evidence="6">
    <location>
        <begin position="1366"/>
        <end position="1375"/>
    </location>
</feature>
<evidence type="ECO:0000256" key="6">
    <source>
        <dbReference type="SAM" id="MobiDB-lite"/>
    </source>
</evidence>
<dbReference type="PRINTS" id="PR00507">
    <property type="entry name" value="N12N6MTFRASE"/>
</dbReference>
<dbReference type="GO" id="GO:0006304">
    <property type="term" value="P:DNA modification"/>
    <property type="evidence" value="ECO:0007669"/>
    <property type="project" value="InterPro"/>
</dbReference>
<name>A0A7W9FY66_9ACTN</name>
<keyword evidence="4" id="KW-0949">S-adenosyl-L-methionine</keyword>
<evidence type="ECO:0000313" key="10">
    <source>
        <dbReference type="Proteomes" id="UP000579153"/>
    </source>
</evidence>
<accession>A0A7W9FY66</accession>
<keyword evidence="10" id="KW-1185">Reference proteome</keyword>
<dbReference type="GO" id="GO:0009007">
    <property type="term" value="F:site-specific DNA-methyltransferase (adenine-specific) activity"/>
    <property type="evidence" value="ECO:0007669"/>
    <property type="project" value="UniProtKB-EC"/>
</dbReference>
<feature type="compositionally biased region" description="Basic and acidic residues" evidence="6">
    <location>
        <begin position="1344"/>
        <end position="1353"/>
    </location>
</feature>
<dbReference type="EC" id="2.1.1.72" evidence="1"/>
<evidence type="ECO:0000256" key="5">
    <source>
        <dbReference type="ARBA" id="ARBA00047942"/>
    </source>
</evidence>
<dbReference type="EMBL" id="JACHMB010000001">
    <property type="protein sequence ID" value="MBB5773730.1"/>
    <property type="molecule type" value="Genomic_DNA"/>
</dbReference>
<dbReference type="GO" id="GO:0032259">
    <property type="term" value="P:methylation"/>
    <property type="evidence" value="ECO:0007669"/>
    <property type="project" value="UniProtKB-KW"/>
</dbReference>
<evidence type="ECO:0000256" key="3">
    <source>
        <dbReference type="ARBA" id="ARBA00022679"/>
    </source>
</evidence>
<comment type="caution">
    <text evidence="9">The sequence shown here is derived from an EMBL/GenBank/DDBJ whole genome shotgun (WGS) entry which is preliminary data.</text>
</comment>
<sequence length="1375" mass="152757">MKFSKPRDPNREHLDWLGLVDVSGPFLSLPVLRKTWPSLDALTKQDRERLRSRHSAWQSSGDRAAWIDYVLRDLLSWGDALRTEDLGKYEVAVPEHDTTLVPDFTMNGRLLGLVCEGDPVKRIPGSEWAATPADRVAHLCRVHDVPLGLATDGRRWALVWAPRQSVTTTAVFDAMAWNEAAELVVVRAFVSLLSRERFLGVTDDETLPALLAASKDNQEVITERLGSQVRQAVELLVAAIGRADAADRDRGGPGLGRDVTPHDVYRGAVTVMMRVVFLLFAEERGLLPADNDLYLRAYSAGRLCEELEQRANAGSETELEHTYAAWHRLLALCNAVYRGVDHPKLTMHAHDGSLFDPDQYAWLPLSVDDRTVLHMLRAVQYVWISAGKQRTNRSMNVPDFESRDKAKKGERRKLSFRTLDVEQIGYVYEGLLSYEGLRATDVVVGLVGTEGLEEEVRLRDLERLSPRDLAEKCKESGIGSVSAVEKALAPMGPVETEEARSKLLAVTKGDAELTERLLPFYGVIRADLRGQPTVILPGALYVTESSLRKNTGTHYTPRDLAQQVAEGALEPLVYRVGPLQTADRSQWVPKTADEILDLKVADIAMGSAAFLVAAARYLGDRLVEAWSRQGDERATAYVSGTADRALDADEDPVVIEARRQVIEHCLYGVDINPMAVEMAKLSLWLVSMDPRRPFTFLDDRLVAGDSLLGITSVEQLEYMHLDPRRGRKLYKDVAVDFTKDVRSLLGDVAERRRTLVGIEVKEDDPLGALARKRSILGQIELDTAQARSFADLLVGASLAYAVEQGRLKADHPVPGSLDRNRARGFDAASLQASALASASVRRDPDGLLREQVQRKQWLETDRVPGSFGRYPVHWPLVFPEVFDERRTNGAGFDAVIGNPPFLGGKKISGSSGSAYREYLVSAIAQGAKGNADLVAYFMLRGHVLLNGGGQAGLIATNSLAQGDSREVGLDRLVERGTIIRQAIKSAPWPSSGAVLEYCAVWTSSTLAEESQKILDGLSVAGITPSLEMESRVTGNPYRLKASSGIAFQGSIVVGLGFTMESNEAQEIIARSPREADVLFPYLNGQDLNSRPDLTASRIIVNFRDWDETRAKEYQAAYNRVLRLVKPEREKVNRESHRLRWWRYGDYKPSLYATIKGLERVITITLVSKVVMPVMVPTGQVFSHMLGVFATDDTAMLALLSSAPHYWWALTRASTLETRVRYTPSDVFETLPLPELTQEMRDLGARLDAYRRDLMLSRQAGLTTTYNMVNNPTNTDDDIAELRRIHVAIDEAVCRAYGWTDLLDKLDHGRHPVARETRFTVGPAVQRELVDRLLELNHARYAEEVKAGLHDKQGKKAPRPKAANKPAKAEPEGRLF</sequence>
<protein>
    <recommendedName>
        <fullName evidence="1">site-specific DNA-methyltransferase (adenine-specific)</fullName>
        <ecNumber evidence="1">2.1.1.72</ecNumber>
    </recommendedName>
</protein>
<dbReference type="PROSITE" id="PS00092">
    <property type="entry name" value="N6_MTASE"/>
    <property type="match status" value="1"/>
</dbReference>
<gene>
    <name evidence="9" type="ORF">HD596_000486</name>
</gene>
<dbReference type="Pfam" id="PF07669">
    <property type="entry name" value="Eco57I"/>
    <property type="match status" value="1"/>
</dbReference>
<dbReference type="PANTHER" id="PTHR33841">
    <property type="entry name" value="DNA METHYLTRANSFERASE YEEA-RELATED"/>
    <property type="match status" value="1"/>
</dbReference>
<evidence type="ECO:0000256" key="2">
    <source>
        <dbReference type="ARBA" id="ARBA00022603"/>
    </source>
</evidence>
<evidence type="ECO:0000313" key="9">
    <source>
        <dbReference type="EMBL" id="MBB5773730.1"/>
    </source>
</evidence>
<dbReference type="InterPro" id="IPR002052">
    <property type="entry name" value="DNA_methylase_N6_adenine_CS"/>
</dbReference>
<evidence type="ECO:0000256" key="1">
    <source>
        <dbReference type="ARBA" id="ARBA00011900"/>
    </source>
</evidence>
<dbReference type="PANTHER" id="PTHR33841:SF1">
    <property type="entry name" value="DNA METHYLTRANSFERASE A"/>
    <property type="match status" value="1"/>
</dbReference>
<keyword evidence="2" id="KW-0489">Methyltransferase</keyword>
<dbReference type="InterPro" id="IPR011639">
    <property type="entry name" value="MethylTrfase_TaqI-like_dom"/>
</dbReference>
<feature type="domain" description="MmeI-like target recognition" evidence="8">
    <location>
        <begin position="1056"/>
        <end position="1235"/>
    </location>
</feature>
<evidence type="ECO:0000259" key="8">
    <source>
        <dbReference type="Pfam" id="PF20466"/>
    </source>
</evidence>
<dbReference type="Gene3D" id="3.40.50.150">
    <property type="entry name" value="Vaccinia Virus protein VP39"/>
    <property type="match status" value="2"/>
</dbReference>
<dbReference type="InterPro" id="IPR046820">
    <property type="entry name" value="MmeI_TRD"/>
</dbReference>
<proteinExistence type="predicted"/>
<evidence type="ECO:0000259" key="7">
    <source>
        <dbReference type="Pfam" id="PF07669"/>
    </source>
</evidence>
<dbReference type="GO" id="GO:0003676">
    <property type="term" value="F:nucleic acid binding"/>
    <property type="evidence" value="ECO:0007669"/>
    <property type="project" value="InterPro"/>
</dbReference>
<evidence type="ECO:0000256" key="4">
    <source>
        <dbReference type="ARBA" id="ARBA00022691"/>
    </source>
</evidence>
<dbReference type="Pfam" id="PF20466">
    <property type="entry name" value="MmeI_TRD"/>
    <property type="match status" value="1"/>
</dbReference>
<dbReference type="SUPFAM" id="SSF53335">
    <property type="entry name" value="S-adenosyl-L-methionine-dependent methyltransferases"/>
    <property type="match status" value="1"/>
</dbReference>
<comment type="catalytic activity">
    <reaction evidence="5">
        <text>a 2'-deoxyadenosine in DNA + S-adenosyl-L-methionine = an N(6)-methyl-2'-deoxyadenosine in DNA + S-adenosyl-L-homocysteine + H(+)</text>
        <dbReference type="Rhea" id="RHEA:15197"/>
        <dbReference type="Rhea" id="RHEA-COMP:12418"/>
        <dbReference type="Rhea" id="RHEA-COMP:12419"/>
        <dbReference type="ChEBI" id="CHEBI:15378"/>
        <dbReference type="ChEBI" id="CHEBI:57856"/>
        <dbReference type="ChEBI" id="CHEBI:59789"/>
        <dbReference type="ChEBI" id="CHEBI:90615"/>
        <dbReference type="ChEBI" id="CHEBI:90616"/>
        <dbReference type="EC" id="2.1.1.72"/>
    </reaction>
</comment>
<dbReference type="RefSeq" id="WP_246554075.1">
    <property type="nucleotide sequence ID" value="NZ_JACHMB010000001.1"/>
</dbReference>
<dbReference type="InterPro" id="IPR050953">
    <property type="entry name" value="N4_N6_ade-DNA_methylase"/>
</dbReference>
<keyword evidence="3" id="KW-0808">Transferase</keyword>
<feature type="region of interest" description="Disordered" evidence="6">
    <location>
        <begin position="1344"/>
        <end position="1375"/>
    </location>
</feature>
<dbReference type="Proteomes" id="UP000579153">
    <property type="component" value="Unassembled WGS sequence"/>
</dbReference>
<reference evidence="9 10" key="1">
    <citation type="submission" date="2020-08" db="EMBL/GenBank/DDBJ databases">
        <title>Sequencing the genomes of 1000 actinobacteria strains.</title>
        <authorList>
            <person name="Klenk H.-P."/>
        </authorList>
    </citation>
    <scope>NUCLEOTIDE SEQUENCE [LARGE SCALE GENOMIC DNA]</scope>
    <source>
        <strain evidence="9 10">DSM 45507</strain>
    </source>
</reference>